<dbReference type="Pfam" id="PF13167">
    <property type="entry name" value="GTP-bdg_N"/>
    <property type="match status" value="1"/>
</dbReference>
<protein>
    <recommendedName>
        <fullName evidence="5">GTPase HflX</fullName>
    </recommendedName>
    <alternativeName>
        <fullName evidence="5">GTP-binding protein HflX</fullName>
    </alternativeName>
</protein>
<dbReference type="InterPro" id="IPR042108">
    <property type="entry name" value="GTPase_HflX_N_sf"/>
</dbReference>
<evidence type="ECO:0000256" key="6">
    <source>
        <dbReference type="SAM" id="MobiDB-lite"/>
    </source>
</evidence>
<evidence type="ECO:0000259" key="7">
    <source>
        <dbReference type="PROSITE" id="PS51705"/>
    </source>
</evidence>
<dbReference type="Gene3D" id="3.40.50.300">
    <property type="entry name" value="P-loop containing nucleotide triphosphate hydrolases"/>
    <property type="match status" value="1"/>
</dbReference>
<dbReference type="EMBL" id="JAAGNC010000100">
    <property type="protein sequence ID" value="NEC58086.1"/>
    <property type="molecule type" value="Genomic_DNA"/>
</dbReference>
<comment type="subunit">
    <text evidence="5">Monomer. Associates with the 50S ribosomal subunit.</text>
</comment>
<keyword evidence="5" id="KW-0963">Cytoplasm</keyword>
<organism evidence="8 9">
    <name type="scientific">Amycolatopsis rubida</name>
    <dbReference type="NCBI Taxonomy" id="112413"/>
    <lineage>
        <taxon>Bacteria</taxon>
        <taxon>Bacillati</taxon>
        <taxon>Actinomycetota</taxon>
        <taxon>Actinomycetes</taxon>
        <taxon>Pseudonocardiales</taxon>
        <taxon>Pseudonocardiaceae</taxon>
        <taxon>Amycolatopsis</taxon>
    </lineage>
</organism>
<dbReference type="InterPro" id="IPR032305">
    <property type="entry name" value="GTP-bd_M"/>
</dbReference>
<dbReference type="InterPro" id="IPR030394">
    <property type="entry name" value="G_HFLX_dom"/>
</dbReference>
<comment type="caution">
    <text evidence="8">The sequence shown here is derived from an EMBL/GenBank/DDBJ whole genome shotgun (WGS) entry which is preliminary data.</text>
</comment>
<dbReference type="InterPro" id="IPR027417">
    <property type="entry name" value="P-loop_NTPase"/>
</dbReference>
<dbReference type="SUPFAM" id="SSF52540">
    <property type="entry name" value="P-loop containing nucleoside triphosphate hydrolases"/>
    <property type="match status" value="1"/>
</dbReference>
<keyword evidence="3" id="KW-0460">Magnesium</keyword>
<sequence length="481" mass="52246">MTEQTHEDFYDDNDPYDPSVGEMELEDRASLRRVAGLSTELEDITEVEYRQLRLERVVLVGVWTEGTAQQSEASLAELARLAETAGSEVLEGLVQRRQKPDPATYVGSGKVRELRDVVVATGADTVICDGELSPGQLRQLEEKVKVKVIDRTALILDIFAQHARSREGKAQVELAQLQYLVPRLRGWGSALSRQAGGRAGGANGGVGLRGPGETKLETDRRRISKRVAKLRREIAAMDTIRETKRGRRVANEVPSVAIVGYTNAGKSSLLNALTGAGVLVEDALFATLDPTTRRAQTADGRTFTLTDTVGFVRHLPHQLVDAFRSTLEEAADADLLVHVVDGSDAAPEDQVNAVREVLAEITRSRKEPLPPELLVINKADAADDVTLARLRHALPGSVQISARTGSGVAELAEVLAERLPRAETVIDVLVPYSRGELVSRAHAEGEVLEEEHVAEGTRLQVRVRPDLAAALRAFETNASAL</sequence>
<dbReference type="PRINTS" id="PR00326">
    <property type="entry name" value="GTP1OBG"/>
</dbReference>
<dbReference type="Pfam" id="PF01926">
    <property type="entry name" value="MMR_HSR1"/>
    <property type="match status" value="1"/>
</dbReference>
<comment type="subcellular location">
    <subcellularLocation>
        <location evidence="5">Cytoplasm</location>
    </subcellularLocation>
    <text evidence="5">May associate with membranes.</text>
</comment>
<dbReference type="Gene3D" id="3.40.50.11060">
    <property type="entry name" value="GTPase HflX, N-terminal domain"/>
    <property type="match status" value="1"/>
</dbReference>
<dbReference type="Pfam" id="PF16360">
    <property type="entry name" value="GTP-bdg_M"/>
    <property type="match status" value="1"/>
</dbReference>
<keyword evidence="9" id="KW-1185">Reference proteome</keyword>
<evidence type="ECO:0000313" key="9">
    <source>
        <dbReference type="Proteomes" id="UP000470404"/>
    </source>
</evidence>
<dbReference type="Gene3D" id="6.10.250.2860">
    <property type="match status" value="1"/>
</dbReference>
<evidence type="ECO:0000256" key="2">
    <source>
        <dbReference type="ARBA" id="ARBA00022741"/>
    </source>
</evidence>
<dbReference type="Proteomes" id="UP000470404">
    <property type="component" value="Unassembled WGS sequence"/>
</dbReference>
<comment type="function">
    <text evidence="5">GTPase that associates with the 50S ribosomal subunit and may have a role during protein synthesis or ribosome biogenesis.</text>
</comment>
<dbReference type="NCBIfam" id="TIGR03156">
    <property type="entry name" value="GTP_HflX"/>
    <property type="match status" value="1"/>
</dbReference>
<evidence type="ECO:0000256" key="1">
    <source>
        <dbReference type="ARBA" id="ARBA00022723"/>
    </source>
</evidence>
<dbReference type="InterPro" id="IPR006073">
    <property type="entry name" value="GTP-bd"/>
</dbReference>
<keyword evidence="1" id="KW-0479">Metal-binding</keyword>
<dbReference type="InterPro" id="IPR016496">
    <property type="entry name" value="GTPase_HflX"/>
</dbReference>
<feature type="domain" description="Hflx-type G" evidence="7">
    <location>
        <begin position="254"/>
        <end position="423"/>
    </location>
</feature>
<feature type="compositionally biased region" description="Gly residues" evidence="6">
    <location>
        <begin position="197"/>
        <end position="210"/>
    </location>
</feature>
<keyword evidence="4 5" id="KW-0342">GTP-binding</keyword>
<evidence type="ECO:0000256" key="4">
    <source>
        <dbReference type="ARBA" id="ARBA00023134"/>
    </source>
</evidence>
<evidence type="ECO:0000256" key="3">
    <source>
        <dbReference type="ARBA" id="ARBA00022842"/>
    </source>
</evidence>
<dbReference type="PANTHER" id="PTHR10229">
    <property type="entry name" value="GTP-BINDING PROTEIN HFLX"/>
    <property type="match status" value="1"/>
</dbReference>
<evidence type="ECO:0000256" key="5">
    <source>
        <dbReference type="HAMAP-Rule" id="MF_00900"/>
    </source>
</evidence>
<evidence type="ECO:0000313" key="8">
    <source>
        <dbReference type="EMBL" id="NEC58086.1"/>
    </source>
</evidence>
<gene>
    <name evidence="5 8" type="primary">hflX</name>
    <name evidence="8" type="ORF">G3I59_21395</name>
</gene>
<feature type="region of interest" description="Disordered" evidence="6">
    <location>
        <begin position="1"/>
        <end position="21"/>
    </location>
</feature>
<accession>A0ABX0BR70</accession>
<feature type="region of interest" description="Disordered" evidence="6">
    <location>
        <begin position="195"/>
        <end position="217"/>
    </location>
</feature>
<comment type="similarity">
    <text evidence="5">Belongs to the TRAFAC class OBG-HflX-like GTPase superfamily. HflX GTPase family.</text>
</comment>
<proteinExistence type="inferred from homology"/>
<dbReference type="PANTHER" id="PTHR10229:SF0">
    <property type="entry name" value="GTP-BINDING PROTEIN 6-RELATED"/>
    <property type="match status" value="1"/>
</dbReference>
<dbReference type="HAMAP" id="MF_00900">
    <property type="entry name" value="GTPase_HflX"/>
    <property type="match status" value="1"/>
</dbReference>
<dbReference type="CDD" id="cd01878">
    <property type="entry name" value="HflX"/>
    <property type="match status" value="1"/>
</dbReference>
<dbReference type="RefSeq" id="WP_067593516.1">
    <property type="nucleotide sequence ID" value="NZ_JAAGNC010000100.1"/>
</dbReference>
<dbReference type="PIRSF" id="PIRSF006809">
    <property type="entry name" value="GTP-binding_hflX_prd"/>
    <property type="match status" value="1"/>
</dbReference>
<reference evidence="8 9" key="1">
    <citation type="submission" date="2020-01" db="EMBL/GenBank/DDBJ databases">
        <title>Insect and environment-associated Actinomycetes.</title>
        <authorList>
            <person name="Currrie C."/>
            <person name="Chevrette M."/>
            <person name="Carlson C."/>
            <person name="Stubbendieck R."/>
            <person name="Wendt-Pienkowski E."/>
        </authorList>
    </citation>
    <scope>NUCLEOTIDE SEQUENCE [LARGE SCALE GENOMIC DNA]</scope>
    <source>
        <strain evidence="8 9">SID8386</strain>
    </source>
</reference>
<dbReference type="PROSITE" id="PS51705">
    <property type="entry name" value="G_HFLX"/>
    <property type="match status" value="1"/>
</dbReference>
<name>A0ABX0BR70_9PSEU</name>
<dbReference type="InterPro" id="IPR025121">
    <property type="entry name" value="GTPase_HflX_N"/>
</dbReference>
<keyword evidence="2 5" id="KW-0547">Nucleotide-binding</keyword>